<accession>A0A9P9BXB2</accession>
<keyword evidence="2" id="KW-1185">Reference proteome</keyword>
<proteinExistence type="predicted"/>
<gene>
    <name evidence="1" type="ORF">B0I36DRAFT_358588</name>
</gene>
<dbReference type="EMBL" id="JAGTJQ010000001">
    <property type="protein sequence ID" value="KAH7041415.1"/>
    <property type="molecule type" value="Genomic_DNA"/>
</dbReference>
<evidence type="ECO:0000313" key="1">
    <source>
        <dbReference type="EMBL" id="KAH7041415.1"/>
    </source>
</evidence>
<dbReference type="RefSeq" id="XP_046019470.1">
    <property type="nucleotide sequence ID" value="XM_046157989.1"/>
</dbReference>
<dbReference type="Proteomes" id="UP000756346">
    <property type="component" value="Unassembled WGS sequence"/>
</dbReference>
<dbReference type="GeneID" id="70187535"/>
<evidence type="ECO:0000313" key="2">
    <source>
        <dbReference type="Proteomes" id="UP000756346"/>
    </source>
</evidence>
<sequence length="119" mass="12973">MHGRKEEAKLPLDRLRFTENVQNGTTELESLCGSVGWAFLLYLAAGLGTIRNPDQDEVNTVVASFMLLPTLIRFAATNNAFLTGAEMGGAHLIKEIMASTETVSNHSHSLHCEDIAMVN</sequence>
<reference evidence="1" key="1">
    <citation type="journal article" date="2021" name="Nat. Commun.">
        <title>Genetic determinants of endophytism in the Arabidopsis root mycobiome.</title>
        <authorList>
            <person name="Mesny F."/>
            <person name="Miyauchi S."/>
            <person name="Thiergart T."/>
            <person name="Pickel B."/>
            <person name="Atanasova L."/>
            <person name="Karlsson M."/>
            <person name="Huettel B."/>
            <person name="Barry K.W."/>
            <person name="Haridas S."/>
            <person name="Chen C."/>
            <person name="Bauer D."/>
            <person name="Andreopoulos W."/>
            <person name="Pangilinan J."/>
            <person name="LaButti K."/>
            <person name="Riley R."/>
            <person name="Lipzen A."/>
            <person name="Clum A."/>
            <person name="Drula E."/>
            <person name="Henrissat B."/>
            <person name="Kohler A."/>
            <person name="Grigoriev I.V."/>
            <person name="Martin F.M."/>
            <person name="Hacquard S."/>
        </authorList>
    </citation>
    <scope>NUCLEOTIDE SEQUENCE</scope>
    <source>
        <strain evidence="1">MPI-CAGE-CH-0230</strain>
    </source>
</reference>
<comment type="caution">
    <text evidence="1">The sequence shown here is derived from an EMBL/GenBank/DDBJ whole genome shotgun (WGS) entry which is preliminary data.</text>
</comment>
<name>A0A9P9BXB2_9PEZI</name>
<organism evidence="1 2">
    <name type="scientific">Microdochium trichocladiopsis</name>
    <dbReference type="NCBI Taxonomy" id="1682393"/>
    <lineage>
        <taxon>Eukaryota</taxon>
        <taxon>Fungi</taxon>
        <taxon>Dikarya</taxon>
        <taxon>Ascomycota</taxon>
        <taxon>Pezizomycotina</taxon>
        <taxon>Sordariomycetes</taxon>
        <taxon>Xylariomycetidae</taxon>
        <taxon>Xylariales</taxon>
        <taxon>Microdochiaceae</taxon>
        <taxon>Microdochium</taxon>
    </lineage>
</organism>
<dbReference type="AlphaFoldDB" id="A0A9P9BXB2"/>
<protein>
    <submittedName>
        <fullName evidence="1">Uncharacterized protein</fullName>
    </submittedName>
</protein>